<feature type="region of interest" description="Disordered" evidence="16">
    <location>
        <begin position="106"/>
        <end position="214"/>
    </location>
</feature>
<dbReference type="InterPro" id="IPR045562">
    <property type="entry name" value="RecG_dom3_C"/>
</dbReference>
<dbReference type="SUPFAM" id="SSF50249">
    <property type="entry name" value="Nucleic acid-binding proteins"/>
    <property type="match status" value="1"/>
</dbReference>
<evidence type="ECO:0000256" key="11">
    <source>
        <dbReference type="ARBA" id="ARBA00023235"/>
    </source>
</evidence>
<dbReference type="PROSITE" id="PS51194">
    <property type="entry name" value="HELICASE_CTER"/>
    <property type="match status" value="1"/>
</dbReference>
<dbReference type="NCBIfam" id="TIGR00643">
    <property type="entry name" value="recG"/>
    <property type="match status" value="1"/>
</dbReference>
<dbReference type="InterPro" id="IPR004609">
    <property type="entry name" value="ATP-dep_DNA_helicase_RecG"/>
</dbReference>
<dbReference type="InterPro" id="IPR012340">
    <property type="entry name" value="NA-bd_OB-fold"/>
</dbReference>
<evidence type="ECO:0000256" key="14">
    <source>
        <dbReference type="ARBA" id="ARBA00048988"/>
    </source>
</evidence>
<feature type="compositionally biased region" description="Polar residues" evidence="16">
    <location>
        <begin position="173"/>
        <end position="182"/>
    </location>
</feature>
<comment type="similarity">
    <text evidence="1 15">Belongs to the helicase family. RecG subfamily.</text>
</comment>
<dbReference type="SMART" id="SM00487">
    <property type="entry name" value="DEXDc"/>
    <property type="match status" value="1"/>
</dbReference>
<dbReference type="GO" id="GO:0006310">
    <property type="term" value="P:DNA recombination"/>
    <property type="evidence" value="ECO:0007669"/>
    <property type="project" value="UniProtKB-UniRule"/>
</dbReference>
<dbReference type="Pfam" id="PF19833">
    <property type="entry name" value="RecG_dom3_C"/>
    <property type="match status" value="1"/>
</dbReference>
<dbReference type="Proteomes" id="UP000594468">
    <property type="component" value="Chromosome"/>
</dbReference>
<evidence type="ECO:0000256" key="3">
    <source>
        <dbReference type="ARBA" id="ARBA00022741"/>
    </source>
</evidence>
<dbReference type="GO" id="GO:0043138">
    <property type="term" value="F:3'-5' DNA helicase activity"/>
    <property type="evidence" value="ECO:0007669"/>
    <property type="project" value="UniProtKB-EC"/>
</dbReference>
<evidence type="ECO:0000256" key="10">
    <source>
        <dbReference type="ARBA" id="ARBA00023204"/>
    </source>
</evidence>
<dbReference type="Pfam" id="PF17191">
    <property type="entry name" value="RecG_wedge"/>
    <property type="match status" value="1"/>
</dbReference>
<feature type="domain" description="Helicase ATP-binding" evidence="17">
    <location>
        <begin position="496"/>
        <end position="661"/>
    </location>
</feature>
<gene>
    <name evidence="19" type="primary">recG</name>
    <name evidence="19" type="ORF">G4Y79_12590</name>
</gene>
<dbReference type="SMART" id="SM00490">
    <property type="entry name" value="HELICc"/>
    <property type="match status" value="1"/>
</dbReference>
<dbReference type="EMBL" id="CP062983">
    <property type="protein sequence ID" value="QPC80551.1"/>
    <property type="molecule type" value="Genomic_DNA"/>
</dbReference>
<evidence type="ECO:0000259" key="17">
    <source>
        <dbReference type="PROSITE" id="PS51192"/>
    </source>
</evidence>
<keyword evidence="8" id="KW-0238">DNA-binding</keyword>
<dbReference type="PANTHER" id="PTHR47964:SF1">
    <property type="entry name" value="ATP-DEPENDENT DNA HELICASE HOMOLOG RECG, CHLOROPLASTIC"/>
    <property type="match status" value="1"/>
</dbReference>
<dbReference type="KEGG" id="pmet:G4Y79_12590"/>
<dbReference type="SUPFAM" id="SSF52540">
    <property type="entry name" value="P-loop containing nucleoside triphosphate hydrolases"/>
    <property type="match status" value="2"/>
</dbReference>
<dbReference type="GO" id="GO:0003677">
    <property type="term" value="F:DNA binding"/>
    <property type="evidence" value="ECO:0007669"/>
    <property type="project" value="UniProtKB-KW"/>
</dbReference>
<dbReference type="PANTHER" id="PTHR47964">
    <property type="entry name" value="ATP-DEPENDENT DNA HELICASE HOMOLOG RECG, CHLOROPLASTIC"/>
    <property type="match status" value="1"/>
</dbReference>
<evidence type="ECO:0000313" key="20">
    <source>
        <dbReference type="Proteomes" id="UP000594468"/>
    </source>
</evidence>
<keyword evidence="5 15" id="KW-0378">Hydrolase</keyword>
<dbReference type="InterPro" id="IPR027417">
    <property type="entry name" value="P-loop_NTPase"/>
</dbReference>
<dbReference type="GO" id="GO:0016787">
    <property type="term" value="F:hydrolase activity"/>
    <property type="evidence" value="ECO:0007669"/>
    <property type="project" value="UniProtKB-KW"/>
</dbReference>
<comment type="catalytic activity">
    <reaction evidence="12 15">
        <text>Couples ATP hydrolysis with the unwinding of duplex DNA by translocating in the 3'-5' direction.</text>
        <dbReference type="EC" id="5.6.2.4"/>
    </reaction>
</comment>
<evidence type="ECO:0000256" key="16">
    <source>
        <dbReference type="SAM" id="MobiDB-lite"/>
    </source>
</evidence>
<reference evidence="19 20" key="1">
    <citation type="submission" date="2020-02" db="EMBL/GenBank/DDBJ databases">
        <authorList>
            <person name="Zheng R.K."/>
            <person name="Sun C.M."/>
        </authorList>
    </citation>
    <scope>NUCLEOTIDE SEQUENCE [LARGE SCALE GENOMIC DNA]</scope>
    <source>
        <strain evidence="20">rifampicinis</strain>
    </source>
</reference>
<dbReference type="InterPro" id="IPR001650">
    <property type="entry name" value="Helicase_C-like"/>
</dbReference>
<comment type="catalytic activity">
    <reaction evidence="14 15">
        <text>ATP + H2O = ADP + phosphate + H(+)</text>
        <dbReference type="Rhea" id="RHEA:13065"/>
        <dbReference type="ChEBI" id="CHEBI:15377"/>
        <dbReference type="ChEBI" id="CHEBI:15378"/>
        <dbReference type="ChEBI" id="CHEBI:30616"/>
        <dbReference type="ChEBI" id="CHEBI:43474"/>
        <dbReference type="ChEBI" id="CHEBI:456216"/>
        <dbReference type="EC" id="5.6.2.4"/>
    </reaction>
</comment>
<keyword evidence="3 15" id="KW-0547">Nucleotide-binding</keyword>
<dbReference type="GO" id="GO:0006281">
    <property type="term" value="P:DNA repair"/>
    <property type="evidence" value="ECO:0007669"/>
    <property type="project" value="UniProtKB-UniRule"/>
</dbReference>
<keyword evidence="10 15" id="KW-0234">DNA repair</keyword>
<evidence type="ECO:0000256" key="6">
    <source>
        <dbReference type="ARBA" id="ARBA00022806"/>
    </source>
</evidence>
<organism evidence="19 20">
    <name type="scientific">Phototrophicus methaneseepsis</name>
    <dbReference type="NCBI Taxonomy" id="2710758"/>
    <lineage>
        <taxon>Bacteria</taxon>
        <taxon>Bacillati</taxon>
        <taxon>Chloroflexota</taxon>
        <taxon>Candidatus Thermofontia</taxon>
        <taxon>Phototrophicales</taxon>
        <taxon>Phototrophicaceae</taxon>
        <taxon>Phototrophicus</taxon>
    </lineage>
</organism>
<evidence type="ECO:0000256" key="13">
    <source>
        <dbReference type="ARBA" id="ARBA00034808"/>
    </source>
</evidence>
<keyword evidence="9 15" id="KW-0233">DNA recombination</keyword>
<dbReference type="Pfam" id="PF00270">
    <property type="entry name" value="DEAD"/>
    <property type="match status" value="1"/>
</dbReference>
<dbReference type="AlphaFoldDB" id="A0A7S8ICJ4"/>
<dbReference type="PROSITE" id="PS51192">
    <property type="entry name" value="HELICASE_ATP_BIND_1"/>
    <property type="match status" value="1"/>
</dbReference>
<dbReference type="NCBIfam" id="NF008168">
    <property type="entry name" value="PRK10917.2-2"/>
    <property type="match status" value="1"/>
</dbReference>
<evidence type="ECO:0000256" key="15">
    <source>
        <dbReference type="RuleBase" id="RU363016"/>
    </source>
</evidence>
<dbReference type="EC" id="5.6.2.4" evidence="13 15"/>
<feature type="compositionally biased region" description="Basic and acidic residues" evidence="16">
    <location>
        <begin position="115"/>
        <end position="172"/>
    </location>
</feature>
<evidence type="ECO:0000256" key="7">
    <source>
        <dbReference type="ARBA" id="ARBA00022840"/>
    </source>
</evidence>
<dbReference type="InterPro" id="IPR033454">
    <property type="entry name" value="RecG_wedge"/>
</dbReference>
<dbReference type="Gene3D" id="3.40.50.300">
    <property type="entry name" value="P-loop containing nucleotide triphosphate hydrolases"/>
    <property type="match status" value="2"/>
</dbReference>
<keyword evidence="4 15" id="KW-0227">DNA damage</keyword>
<dbReference type="CDD" id="cd17992">
    <property type="entry name" value="DEXHc_RecG"/>
    <property type="match status" value="1"/>
</dbReference>
<keyword evidence="20" id="KW-1185">Reference proteome</keyword>
<evidence type="ECO:0000256" key="12">
    <source>
        <dbReference type="ARBA" id="ARBA00034617"/>
    </source>
</evidence>
<dbReference type="InterPro" id="IPR014001">
    <property type="entry name" value="Helicase_ATP-bd"/>
</dbReference>
<keyword evidence="6 15" id="KW-0347">Helicase</keyword>
<keyword evidence="11" id="KW-0413">Isomerase</keyword>
<comment type="function">
    <text evidence="15">Plays a critical role in recombination and DNA repair. Helps process Holliday junction intermediates to mature products by catalyzing branch migration. Has replication fork regression activity, unwinds stalled or blocked replication forks to make a HJ that can be resolved. Has a DNA unwinding activity characteristic of a DNA helicase with 3'-5' polarity.</text>
</comment>
<evidence type="ECO:0000259" key="18">
    <source>
        <dbReference type="PROSITE" id="PS51194"/>
    </source>
</evidence>
<evidence type="ECO:0000313" key="19">
    <source>
        <dbReference type="EMBL" id="QPC80551.1"/>
    </source>
</evidence>
<protein>
    <recommendedName>
        <fullName evidence="2 15">ATP-dependent DNA helicase RecG</fullName>
        <ecNumber evidence="13 15">5.6.2.4</ecNumber>
    </recommendedName>
</protein>
<keyword evidence="7 15" id="KW-0067">ATP-binding</keyword>
<evidence type="ECO:0000256" key="4">
    <source>
        <dbReference type="ARBA" id="ARBA00022763"/>
    </source>
</evidence>
<evidence type="ECO:0000256" key="8">
    <source>
        <dbReference type="ARBA" id="ARBA00023125"/>
    </source>
</evidence>
<dbReference type="Gene3D" id="2.40.50.140">
    <property type="entry name" value="Nucleic acid-binding proteins"/>
    <property type="match status" value="1"/>
</dbReference>
<evidence type="ECO:0000256" key="1">
    <source>
        <dbReference type="ARBA" id="ARBA00007504"/>
    </source>
</evidence>
<dbReference type="InterPro" id="IPR047112">
    <property type="entry name" value="RecG/Mfd"/>
</dbReference>
<evidence type="ECO:0000256" key="2">
    <source>
        <dbReference type="ARBA" id="ARBA00017846"/>
    </source>
</evidence>
<dbReference type="GO" id="GO:0005524">
    <property type="term" value="F:ATP binding"/>
    <property type="evidence" value="ECO:0007669"/>
    <property type="project" value="UniProtKB-KW"/>
</dbReference>
<evidence type="ECO:0000256" key="5">
    <source>
        <dbReference type="ARBA" id="ARBA00022801"/>
    </source>
</evidence>
<name>A0A7S8ICJ4_9CHLR</name>
<dbReference type="Pfam" id="PF00271">
    <property type="entry name" value="Helicase_C"/>
    <property type="match status" value="1"/>
</dbReference>
<dbReference type="RefSeq" id="WP_195168626.1">
    <property type="nucleotide sequence ID" value="NZ_CP062983.1"/>
</dbReference>
<dbReference type="InterPro" id="IPR011545">
    <property type="entry name" value="DEAD/DEAH_box_helicase_dom"/>
</dbReference>
<evidence type="ECO:0000256" key="9">
    <source>
        <dbReference type="ARBA" id="ARBA00023172"/>
    </source>
</evidence>
<proteinExistence type="inferred from homology"/>
<accession>A0A7S8ICJ4</accession>
<feature type="domain" description="Helicase C-terminal" evidence="18">
    <location>
        <begin position="680"/>
        <end position="844"/>
    </location>
</feature>
<sequence>MAFALETLVKILRLERDQKCKNKAVIGGLSSFSEGWKEKAISQARRPEQYILAIEVADVLRDYDTVEEEDERVRRVSYLLDRLHFRQPMPPEYESYMAEAEAAVDANKAASTKGDSQRSEARNSDRSSDRDQRSRSQERQSRSETRSDRGQQGDAQPQKEHSVATRESRSNDRASGQESSSYESDEPAVTATEGLDIPTLPRLARPPRKPRKNLSYEEAAARLKEMDESVTHVKGIGDGKASVLQKLGIHTIRDMLYYLPRRYDDYTQLNYISHLQPGEVATVIGAVTSKQVRVAAGGRKDFFMVVEDGSGRLNVTFFGQDFLIRSIRQGQQLVLSGKVTAYRNALQMTNPEWEALDSENLHTIGIVPVYPLTEGVKARSFRRDMKRAVDAWAERVPDYVPETTLERAELGDLSWALENIHFPAGFDHLDHARRRLVFDELLMLQLAILRNRRDWQSVPGQALEVTDDFLEGFINTVFPYELTGAQRRAVEDIRRDVTQPVPMNRLIQGDVGSGKTAVATVAMAMAVANGKQAALMAPTSILAEQHYRGIGRTLEQMPGEQKPVVALLTSSLTTSERESVYRGLADGSIDVVIGTHALIQSGVEFSDLAIAVIDEQHRFGVGQRGALRGKGTNPHMLVMTATPIPRTLALTMYADLDLSIIDEKPPGRQPIQTKVLYPVARERTYQFIEQQIEQGRQAFVVHPLVEASDKIEARSAMEAYDELRQVFYKYRVCLLHGRMQPAEKDDVMAAFANHEYDVMVTTSVAEVGVDVPNASVILIEGANRFGLAQLHQFRGRVGRGEHPSFCLLIADNETPESQQRLAAMEETNDGFRLAEIDWQQRGAGDLLGTRQSGQQTLQMAEAMTPDLVALAQREARTIYEEDPYLEQEEHRLLSQEINLLHPDDADLS</sequence>
<dbReference type="NCBIfam" id="NF008165">
    <property type="entry name" value="PRK10917.1-3"/>
    <property type="match status" value="1"/>
</dbReference>
<dbReference type="CDD" id="cd04488">
    <property type="entry name" value="RecG_wedge_OBF"/>
    <property type="match status" value="1"/>
</dbReference>